<dbReference type="InterPro" id="IPR003423">
    <property type="entry name" value="OMP_efflux"/>
</dbReference>
<dbReference type="Proteomes" id="UP000239907">
    <property type="component" value="Unassembled WGS sequence"/>
</dbReference>
<name>A0A2S7TWT7_9BACT</name>
<feature type="signal peptide" evidence="2">
    <location>
        <begin position="1"/>
        <end position="31"/>
    </location>
</feature>
<dbReference type="PANTHER" id="PTHR30203">
    <property type="entry name" value="OUTER MEMBRANE CATION EFFLUX PROTEIN"/>
    <property type="match status" value="1"/>
</dbReference>
<evidence type="ECO:0000313" key="4">
    <source>
        <dbReference type="EMBL" id="PQJ27206.1"/>
    </source>
</evidence>
<dbReference type="RefSeq" id="WP_105041690.1">
    <property type="nucleotide sequence ID" value="NZ_MQWA01000001.1"/>
</dbReference>
<dbReference type="AlphaFoldDB" id="A0A2S7TWT7"/>
<dbReference type="NCBIfam" id="TIGR01845">
    <property type="entry name" value="outer_NodT"/>
    <property type="match status" value="1"/>
</dbReference>
<keyword evidence="2" id="KW-0732">Signal</keyword>
<comment type="caution">
    <text evidence="4">The sequence shown here is derived from an EMBL/GenBank/DDBJ whole genome shotgun (WGS) entry which is preliminary data.</text>
</comment>
<feature type="coiled-coil region" evidence="3">
    <location>
        <begin position="225"/>
        <end position="252"/>
    </location>
</feature>
<dbReference type="OrthoDB" id="9783100at2"/>
<protein>
    <recommendedName>
        <fullName evidence="6">Transporter</fullName>
    </recommendedName>
</protein>
<dbReference type="Gene3D" id="1.20.1600.10">
    <property type="entry name" value="Outer membrane efflux proteins (OEP)"/>
    <property type="match status" value="1"/>
</dbReference>
<proteinExistence type="inferred from homology"/>
<dbReference type="SUPFAM" id="SSF56954">
    <property type="entry name" value="Outer membrane efflux proteins (OEP)"/>
    <property type="match status" value="1"/>
</dbReference>
<gene>
    <name evidence="4" type="ORF">BSZ32_00965</name>
</gene>
<comment type="similarity">
    <text evidence="1 2">Belongs to the outer membrane factor (OMF) (TC 1.B.17) family.</text>
</comment>
<dbReference type="GO" id="GO:0005886">
    <property type="term" value="C:plasma membrane"/>
    <property type="evidence" value="ECO:0007669"/>
    <property type="project" value="UniProtKB-SubCell"/>
</dbReference>
<evidence type="ECO:0008006" key="6">
    <source>
        <dbReference type="Google" id="ProtNLM"/>
    </source>
</evidence>
<feature type="chain" id="PRO_5015371684" description="Transporter" evidence="2">
    <location>
        <begin position="32"/>
        <end position="470"/>
    </location>
</feature>
<keyword evidence="5" id="KW-1185">Reference proteome</keyword>
<keyword evidence="3" id="KW-0175">Coiled coil</keyword>
<keyword evidence="2" id="KW-0449">Lipoprotein</keyword>
<dbReference type="GO" id="GO:0015562">
    <property type="term" value="F:efflux transmembrane transporter activity"/>
    <property type="evidence" value="ECO:0007669"/>
    <property type="project" value="InterPro"/>
</dbReference>
<dbReference type="InterPro" id="IPR010131">
    <property type="entry name" value="MdtP/NodT-like"/>
</dbReference>
<accession>A0A2S7TWT7</accession>
<keyword evidence="2" id="KW-1134">Transmembrane beta strand</keyword>
<dbReference type="PROSITE" id="PS51257">
    <property type="entry name" value="PROKAR_LIPOPROTEIN"/>
    <property type="match status" value="1"/>
</dbReference>
<reference evidence="4 5" key="1">
    <citation type="submission" date="2016-12" db="EMBL/GenBank/DDBJ databases">
        <title>Study of bacterial adaptation to deep sea.</title>
        <authorList>
            <person name="Song J."/>
            <person name="Yoshizawa S."/>
            <person name="Kogure K."/>
        </authorList>
    </citation>
    <scope>NUCLEOTIDE SEQUENCE [LARGE SCALE GENOMIC DNA]</scope>
    <source>
        <strain evidence="4 5">SAORIC-165</strain>
    </source>
</reference>
<evidence type="ECO:0000256" key="3">
    <source>
        <dbReference type="SAM" id="Coils"/>
    </source>
</evidence>
<organism evidence="4 5">
    <name type="scientific">Rubritalea profundi</name>
    <dbReference type="NCBI Taxonomy" id="1658618"/>
    <lineage>
        <taxon>Bacteria</taxon>
        <taxon>Pseudomonadati</taxon>
        <taxon>Verrucomicrobiota</taxon>
        <taxon>Verrucomicrobiia</taxon>
        <taxon>Verrucomicrobiales</taxon>
        <taxon>Rubritaleaceae</taxon>
        <taxon>Rubritalea</taxon>
    </lineage>
</organism>
<dbReference type="EMBL" id="MQWA01000001">
    <property type="protein sequence ID" value="PQJ27206.1"/>
    <property type="molecule type" value="Genomic_DNA"/>
</dbReference>
<keyword evidence="2" id="KW-0564">Palmitate</keyword>
<dbReference type="Gene3D" id="2.20.200.10">
    <property type="entry name" value="Outer membrane efflux proteins (OEP)"/>
    <property type="match status" value="1"/>
</dbReference>
<comment type="subcellular location">
    <subcellularLocation>
        <location evidence="2">Cell membrane</location>
        <topology evidence="2">Lipid-anchor</topology>
    </subcellularLocation>
</comment>
<keyword evidence="2" id="KW-0472">Membrane</keyword>
<evidence type="ECO:0000256" key="2">
    <source>
        <dbReference type="RuleBase" id="RU362097"/>
    </source>
</evidence>
<evidence type="ECO:0000313" key="5">
    <source>
        <dbReference type="Proteomes" id="UP000239907"/>
    </source>
</evidence>
<evidence type="ECO:0000256" key="1">
    <source>
        <dbReference type="ARBA" id="ARBA00007613"/>
    </source>
</evidence>
<dbReference type="Pfam" id="PF02321">
    <property type="entry name" value="OEP"/>
    <property type="match status" value="2"/>
</dbReference>
<sequence>MPPLRYILPALTCLGLVACGSFVPTRSTAQADVTTPSSWKEASKGQNKKISSGWLSEFNSPEMTKLVNEALNNNPNLNAAAARLRAAKEGTVGAKANLLPTVDARTGGSRTRIGNGDDERFYTESYNLSLNASWEPDLWGRLRDLRDASLSGYQASVYDYRGARLSLAANTAKSWCNLITAENQYTLAQNILGSFSKNNAIVERNYKAGVPGTRAIAVQLSRNNVAQAERSLRSRKQQRDEAARKLEQLLGRYPSANLKAANKLPKLSKNPPASIPASLLVRRPDLASAQSKVYQSAKVADAAQKNLLPSINLTGSMRTNNTDFGNVVNPHFIASSVAASLTQSVYRGGELKANARAALDNNNASIYDFSERSIRAFREVEDALAADRSLAQQEKYLRVEVRQAQLAVKSAEMDYSEGLDNSGILEILESQRRANNSRAQLIALKNRRLQNRIDLHLALGGDFSTPAPKS</sequence>
<keyword evidence="2" id="KW-0812">Transmembrane</keyword>